<dbReference type="AlphaFoldDB" id="A0A8S3ZGH5"/>
<feature type="compositionally biased region" description="Polar residues" evidence="1">
    <location>
        <begin position="76"/>
        <end position="102"/>
    </location>
</feature>
<dbReference type="EMBL" id="CAJHNH020002624">
    <property type="protein sequence ID" value="CAG5127248.1"/>
    <property type="molecule type" value="Genomic_DNA"/>
</dbReference>
<dbReference type="Proteomes" id="UP000678393">
    <property type="component" value="Unassembled WGS sequence"/>
</dbReference>
<organism evidence="2 3">
    <name type="scientific">Candidula unifasciata</name>
    <dbReference type="NCBI Taxonomy" id="100452"/>
    <lineage>
        <taxon>Eukaryota</taxon>
        <taxon>Metazoa</taxon>
        <taxon>Spiralia</taxon>
        <taxon>Lophotrochozoa</taxon>
        <taxon>Mollusca</taxon>
        <taxon>Gastropoda</taxon>
        <taxon>Heterobranchia</taxon>
        <taxon>Euthyneura</taxon>
        <taxon>Panpulmonata</taxon>
        <taxon>Eupulmonata</taxon>
        <taxon>Stylommatophora</taxon>
        <taxon>Helicina</taxon>
        <taxon>Helicoidea</taxon>
        <taxon>Geomitridae</taxon>
        <taxon>Candidula</taxon>
    </lineage>
</organism>
<evidence type="ECO:0000256" key="1">
    <source>
        <dbReference type="SAM" id="MobiDB-lite"/>
    </source>
</evidence>
<proteinExistence type="predicted"/>
<evidence type="ECO:0000313" key="3">
    <source>
        <dbReference type="Proteomes" id="UP000678393"/>
    </source>
</evidence>
<feature type="non-terminal residue" evidence="2">
    <location>
        <position position="1"/>
    </location>
</feature>
<protein>
    <submittedName>
        <fullName evidence="2">Uncharacterized protein</fullName>
    </submittedName>
</protein>
<evidence type="ECO:0000313" key="2">
    <source>
        <dbReference type="EMBL" id="CAG5127248.1"/>
    </source>
</evidence>
<gene>
    <name evidence="2" type="ORF">CUNI_LOCUS12806</name>
</gene>
<reference evidence="2" key="1">
    <citation type="submission" date="2021-04" db="EMBL/GenBank/DDBJ databases">
        <authorList>
            <consortium name="Molecular Ecology Group"/>
        </authorList>
    </citation>
    <scope>NUCLEOTIDE SEQUENCE</scope>
</reference>
<accession>A0A8S3ZGH5</accession>
<name>A0A8S3ZGH5_9EUPU</name>
<keyword evidence="3" id="KW-1185">Reference proteome</keyword>
<feature type="region of interest" description="Disordered" evidence="1">
    <location>
        <begin position="37"/>
        <end position="115"/>
    </location>
</feature>
<feature type="non-terminal residue" evidence="2">
    <location>
        <position position="142"/>
    </location>
</feature>
<comment type="caution">
    <text evidence="2">The sequence shown here is derived from an EMBL/GenBank/DDBJ whole genome shotgun (WGS) entry which is preliminary data.</text>
</comment>
<sequence>EVPYVDDLLKTNRALPASFTFLDRRHKPHLLEVAEAQQRQTEALSRDKKGPVRMHPGPFDENSELAKGSRNHTSKMKSAQTSHSTLGSIQEGQTLASTQNKLNFKPDDTSSNGFPRAFIQNHIQEMKEEIQDLSSEICEDIE</sequence>
<dbReference type="OrthoDB" id="10253041at2759"/>